<evidence type="ECO:0000256" key="1">
    <source>
        <dbReference type="ARBA" id="ARBA00022490"/>
    </source>
</evidence>
<dbReference type="PANTHER" id="PTHR33317">
    <property type="entry name" value="POLYNUCLEOTIDYL TRANSFERASE, RIBONUCLEASE H-LIKE SUPERFAMILY PROTEIN"/>
    <property type="match status" value="1"/>
</dbReference>
<dbReference type="SUPFAM" id="SSF53098">
    <property type="entry name" value="Ribonuclease H-like"/>
    <property type="match status" value="1"/>
</dbReference>
<dbReference type="InterPro" id="IPR005227">
    <property type="entry name" value="YqgF"/>
</dbReference>
<dbReference type="CDD" id="cd16964">
    <property type="entry name" value="YqgF"/>
    <property type="match status" value="1"/>
</dbReference>
<evidence type="ECO:0000256" key="3">
    <source>
        <dbReference type="ARBA" id="ARBA00022722"/>
    </source>
</evidence>
<dbReference type="InterPro" id="IPR037027">
    <property type="entry name" value="YqgF/RNaseH-like_dom_sf"/>
</dbReference>
<proteinExistence type="inferred from homology"/>
<dbReference type="eggNOG" id="COG0816">
    <property type="taxonomic scope" value="Bacteria"/>
</dbReference>
<dbReference type="Gene3D" id="3.30.420.140">
    <property type="entry name" value="YqgF/RNase H-like domain"/>
    <property type="match status" value="1"/>
</dbReference>
<gene>
    <name evidence="7" type="ORF">KR51_00022000</name>
</gene>
<keyword evidence="3 5" id="KW-0540">Nuclease</keyword>
<dbReference type="HAMAP" id="MF_00651">
    <property type="entry name" value="Nuclease_YqgF"/>
    <property type="match status" value="1"/>
</dbReference>
<dbReference type="GO" id="GO:0000967">
    <property type="term" value="P:rRNA 5'-end processing"/>
    <property type="evidence" value="ECO:0007669"/>
    <property type="project" value="UniProtKB-UniRule"/>
</dbReference>
<dbReference type="Pfam" id="PF03652">
    <property type="entry name" value="RuvX"/>
    <property type="match status" value="1"/>
</dbReference>
<evidence type="ECO:0000313" key="8">
    <source>
        <dbReference type="Proteomes" id="UP000016960"/>
    </source>
</evidence>
<dbReference type="EMBL" id="ASSJ01000052">
    <property type="protein sequence ID" value="ERN41225.1"/>
    <property type="molecule type" value="Genomic_DNA"/>
</dbReference>
<sequence length="144" mass="15781">MVERVSALGLDVGQRRVGVAGCDGTGLIASELTTIRRTSFTRDVEQLQQLIDARGVRLLVVGMPYTLDGNSGVQARAVSDYAERLGAALQVPVEFVDERLTSVEAEAQLRSNRRFSPRRDKAAIDARAAAIILQQWLDRRRSGS</sequence>
<dbReference type="RefSeq" id="WP_022607300.1">
    <property type="nucleotide sequence ID" value="NZ_ASSJ01000052.1"/>
</dbReference>
<evidence type="ECO:0000256" key="5">
    <source>
        <dbReference type="HAMAP-Rule" id="MF_00651"/>
    </source>
</evidence>
<comment type="caution">
    <text evidence="7">The sequence shown here is derived from an EMBL/GenBank/DDBJ whole genome shotgun (WGS) entry which is preliminary data.</text>
</comment>
<evidence type="ECO:0000256" key="2">
    <source>
        <dbReference type="ARBA" id="ARBA00022517"/>
    </source>
</evidence>
<dbReference type="EC" id="3.1.-.-" evidence="5"/>
<organism evidence="7 8">
    <name type="scientific">Rubidibacter lacunae KORDI 51-2</name>
    <dbReference type="NCBI Taxonomy" id="582515"/>
    <lineage>
        <taxon>Bacteria</taxon>
        <taxon>Bacillati</taxon>
        <taxon>Cyanobacteriota</taxon>
        <taxon>Cyanophyceae</taxon>
        <taxon>Oscillatoriophycideae</taxon>
        <taxon>Chroococcales</taxon>
        <taxon>Aphanothecaceae</taxon>
        <taxon>Rubidibacter</taxon>
    </lineage>
</organism>
<accession>U5DNE6</accession>
<dbReference type="InterPro" id="IPR012337">
    <property type="entry name" value="RNaseH-like_sf"/>
</dbReference>
<dbReference type="PANTHER" id="PTHR33317:SF4">
    <property type="entry name" value="POLYNUCLEOTIDYL TRANSFERASE, RIBONUCLEASE H-LIKE SUPERFAMILY PROTEIN"/>
    <property type="match status" value="1"/>
</dbReference>
<keyword evidence="2 5" id="KW-0690">Ribosome biogenesis</keyword>
<dbReference type="InterPro" id="IPR006641">
    <property type="entry name" value="YqgF/RNaseH-like_dom"/>
</dbReference>
<feature type="domain" description="YqgF/RNase H-like" evidence="6">
    <location>
        <begin position="5"/>
        <end position="105"/>
    </location>
</feature>
<comment type="function">
    <text evidence="5">Could be a nuclease involved in processing of the 5'-end of pre-16S rRNA.</text>
</comment>
<keyword evidence="4 5" id="KW-0378">Hydrolase</keyword>
<dbReference type="NCBIfam" id="TIGR00250">
    <property type="entry name" value="RNAse_H_YqgF"/>
    <property type="match status" value="1"/>
</dbReference>
<dbReference type="STRING" id="582515.KR51_00022000"/>
<dbReference type="FunCoup" id="U5DNE6">
    <property type="interactions" value="294"/>
</dbReference>
<comment type="subcellular location">
    <subcellularLocation>
        <location evidence="5">Cytoplasm</location>
    </subcellularLocation>
</comment>
<dbReference type="GO" id="GO:0016788">
    <property type="term" value="F:hydrolase activity, acting on ester bonds"/>
    <property type="evidence" value="ECO:0007669"/>
    <property type="project" value="UniProtKB-UniRule"/>
</dbReference>
<dbReference type="PATRIC" id="fig|582515.4.peg.2474"/>
<dbReference type="GO" id="GO:0005829">
    <property type="term" value="C:cytosol"/>
    <property type="evidence" value="ECO:0007669"/>
    <property type="project" value="TreeGrafter"/>
</dbReference>
<dbReference type="Proteomes" id="UP000016960">
    <property type="component" value="Unassembled WGS sequence"/>
</dbReference>
<dbReference type="SMART" id="SM00732">
    <property type="entry name" value="YqgFc"/>
    <property type="match status" value="1"/>
</dbReference>
<dbReference type="OrthoDB" id="9796140at2"/>
<dbReference type="InParanoid" id="U5DNE6"/>
<evidence type="ECO:0000256" key="4">
    <source>
        <dbReference type="ARBA" id="ARBA00022801"/>
    </source>
</evidence>
<comment type="similarity">
    <text evidence="5">Belongs to the YqgF HJR family.</text>
</comment>
<evidence type="ECO:0000313" key="7">
    <source>
        <dbReference type="EMBL" id="ERN41225.1"/>
    </source>
</evidence>
<reference evidence="7 8" key="1">
    <citation type="submission" date="2013-05" db="EMBL/GenBank/DDBJ databases">
        <title>Draft genome sequence of Rubidibacter lacunae KORDI 51-2.</title>
        <authorList>
            <person name="Choi D.H."/>
            <person name="Noh J.H."/>
            <person name="Kwon K.-K."/>
            <person name="Lee J.-H."/>
            <person name="Ryu J.-Y."/>
        </authorList>
    </citation>
    <scope>NUCLEOTIDE SEQUENCE [LARGE SCALE GENOMIC DNA]</scope>
    <source>
        <strain evidence="7 8">KORDI 51-2</strain>
    </source>
</reference>
<keyword evidence="1 5" id="KW-0963">Cytoplasm</keyword>
<dbReference type="AlphaFoldDB" id="U5DNE6"/>
<protein>
    <recommendedName>
        <fullName evidence="5">Putative pre-16S rRNA nuclease</fullName>
        <ecNumber evidence="5">3.1.-.-</ecNumber>
    </recommendedName>
</protein>
<name>U5DNE6_9CHRO</name>
<evidence type="ECO:0000259" key="6">
    <source>
        <dbReference type="SMART" id="SM00732"/>
    </source>
</evidence>
<dbReference type="GO" id="GO:0004518">
    <property type="term" value="F:nuclease activity"/>
    <property type="evidence" value="ECO:0007669"/>
    <property type="project" value="UniProtKB-KW"/>
</dbReference>
<keyword evidence="8" id="KW-1185">Reference proteome</keyword>